<proteinExistence type="predicted"/>
<comment type="caution">
    <text evidence="1">The sequence shown here is derived from an EMBL/GenBank/DDBJ whole genome shotgun (WGS) entry which is preliminary data.</text>
</comment>
<dbReference type="Proteomes" id="UP000019491">
    <property type="component" value="Unassembled WGS sequence"/>
</dbReference>
<reference evidence="1 2" key="1">
    <citation type="submission" date="2014-02" db="EMBL/GenBank/DDBJ databases">
        <title>Whole genome shotgun sequence of Rhodococcus wratislaviensis NBRC 100605.</title>
        <authorList>
            <person name="Hosoyama A."/>
            <person name="Tsuchikane K."/>
            <person name="Yoshida I."/>
            <person name="Ohji S."/>
            <person name="Ichikawa N."/>
            <person name="Yamazoe A."/>
            <person name="Fujita N."/>
        </authorList>
    </citation>
    <scope>NUCLEOTIDE SEQUENCE [LARGE SCALE GENOMIC DNA]</scope>
    <source>
        <strain evidence="1 2">NBRC 100605</strain>
    </source>
</reference>
<evidence type="ECO:0000313" key="2">
    <source>
        <dbReference type="Proteomes" id="UP000019491"/>
    </source>
</evidence>
<organism evidence="1 2">
    <name type="scientific">Rhodococcus wratislaviensis NBRC 100605</name>
    <dbReference type="NCBI Taxonomy" id="1219028"/>
    <lineage>
        <taxon>Bacteria</taxon>
        <taxon>Bacillati</taxon>
        <taxon>Actinomycetota</taxon>
        <taxon>Actinomycetes</taxon>
        <taxon>Mycobacteriales</taxon>
        <taxon>Nocardiaceae</taxon>
        <taxon>Rhodococcus</taxon>
    </lineage>
</organism>
<dbReference type="EMBL" id="BAWF01000038">
    <property type="protein sequence ID" value="GAF47132.1"/>
    <property type="molecule type" value="Genomic_DNA"/>
</dbReference>
<accession>X0Q6X2</accession>
<protein>
    <submittedName>
        <fullName evidence="1">Uncharacterized protein</fullName>
    </submittedName>
</protein>
<keyword evidence="2" id="KW-1185">Reference proteome</keyword>
<evidence type="ECO:0000313" key="1">
    <source>
        <dbReference type="EMBL" id="GAF47132.1"/>
    </source>
</evidence>
<sequence length="51" mass="5504">MAAAFGGAPDAEIGTIEMDLTLTWVGAVPRVHPEKEARVKQDINALSRVRD</sequence>
<name>X0Q6X2_RHOWR</name>
<dbReference type="AlphaFoldDB" id="X0Q6X2"/>
<gene>
    <name evidence="1" type="ORF">RW1_038_00530</name>
</gene>